<dbReference type="NCBIfam" id="TIGR00932">
    <property type="entry name" value="2a37"/>
    <property type="match status" value="1"/>
</dbReference>
<feature type="domain" description="RCK N-terminal" evidence="12">
    <location>
        <begin position="417"/>
        <end position="534"/>
    </location>
</feature>
<keyword evidence="15" id="KW-1185">Reference proteome</keyword>
<keyword evidence="8 11" id="KW-1133">Transmembrane helix</keyword>
<evidence type="ECO:0000256" key="11">
    <source>
        <dbReference type="SAM" id="Phobius"/>
    </source>
</evidence>
<dbReference type="PROSITE" id="PS51201">
    <property type="entry name" value="RCK_N"/>
    <property type="match status" value="1"/>
</dbReference>
<keyword evidence="5" id="KW-0633">Potassium transport</keyword>
<reference evidence="14" key="1">
    <citation type="submission" date="2021-04" db="EMBL/GenBank/DDBJ databases">
        <title>The genome sequence of Ideonella sp. 4Y11.</title>
        <authorList>
            <person name="Liu Y."/>
        </authorList>
    </citation>
    <scope>NUCLEOTIDE SEQUENCE</scope>
    <source>
        <strain evidence="14">4Y11</strain>
    </source>
</reference>
<dbReference type="Gene3D" id="3.30.70.1450">
    <property type="entry name" value="Regulator of K+ conductance, C-terminal domain"/>
    <property type="match status" value="1"/>
</dbReference>
<keyword evidence="10 11" id="KW-0472">Membrane</keyword>
<accession>A0A940YMV7</accession>
<dbReference type="InterPro" id="IPR006153">
    <property type="entry name" value="Cation/H_exchanger_TM"/>
</dbReference>
<dbReference type="Proteomes" id="UP000678374">
    <property type="component" value="Unassembled WGS sequence"/>
</dbReference>
<dbReference type="GO" id="GO:0006813">
    <property type="term" value="P:potassium ion transport"/>
    <property type="evidence" value="ECO:0007669"/>
    <property type="project" value="UniProtKB-KW"/>
</dbReference>
<organism evidence="14 15">
    <name type="scientific">Ideonella aquatica</name>
    <dbReference type="NCBI Taxonomy" id="2824119"/>
    <lineage>
        <taxon>Bacteria</taxon>
        <taxon>Pseudomonadati</taxon>
        <taxon>Pseudomonadota</taxon>
        <taxon>Betaproteobacteria</taxon>
        <taxon>Burkholderiales</taxon>
        <taxon>Sphaerotilaceae</taxon>
        <taxon>Ideonella</taxon>
    </lineage>
</organism>
<sequence length="664" mass="70882">MATTLEVVLLYLIAAVAGVVACRSLRLPPMLGYLAVGVLIGPNALALARDSAGVKYLAEFGVVFLMFVIGLEFNLPKLRSMRKLVFGLGLWQVALTMLGAVIGNVLLAWGFAMVGVAWELDWPGALVLGSAVAMSSTAIVVKMMAERLELESEHGKRVMGVLLFQDLAVVPLLVLIPALGDSGQDMARAMGLAVLKAGVLLTLLLVGGQRVMRWWLTLVARRKSEELFVLNLLLITLGLAWLTEHAGLSLALGAFVAGMLVAETEYKHQVETDIRPFHDVLLGLFFITIGMKLDWRPVADQWLLVLLLTMGPVIAKAVLVALLARGFGSAPGVAIRTGLYLAQAGEFGFVLLTLGAEQQLIAAQWQSPVLAAMVLSMLATPFVIMHSDRIVMRLSANDWMMQSVALTTIAKKAIRTESHVIICGYGRSGQNLARMLALEQIPYMALDLDPDRVRQAAAAGQSVVFGDAARLQSLMAAGLARAAAVVVTYPDTPSALKILHLVGTHAPKVPVVVRTIDDSDLEKLREAGATGVVPEAIEGSLMLASHALALVGVPMRRVIRLTRDARDARYGLLRGYFHGADDDTVEELQQARLHSVTLPPGAKCLGSTLGDQALAVLEVNVASVRQAGGRVLEPDDALVLHAGDTLVLSGLPEALAVAEKKLLG</sequence>
<dbReference type="PANTHER" id="PTHR46157">
    <property type="entry name" value="K(+) EFFLUX ANTIPORTER 3, CHLOROPLASTIC"/>
    <property type="match status" value="1"/>
</dbReference>
<dbReference type="SUPFAM" id="SSF51735">
    <property type="entry name" value="NAD(P)-binding Rossmann-fold domains"/>
    <property type="match status" value="1"/>
</dbReference>
<keyword evidence="3" id="KW-0813">Transport</keyword>
<evidence type="ECO:0000313" key="14">
    <source>
        <dbReference type="EMBL" id="MBQ0959827.1"/>
    </source>
</evidence>
<keyword evidence="7" id="KW-0630">Potassium</keyword>
<evidence type="ECO:0000256" key="7">
    <source>
        <dbReference type="ARBA" id="ARBA00022958"/>
    </source>
</evidence>
<dbReference type="Pfam" id="PF00999">
    <property type="entry name" value="Na_H_Exchanger"/>
    <property type="match status" value="1"/>
</dbReference>
<evidence type="ECO:0000256" key="4">
    <source>
        <dbReference type="ARBA" id="ARBA00022449"/>
    </source>
</evidence>
<dbReference type="InterPro" id="IPR038770">
    <property type="entry name" value="Na+/solute_symporter_sf"/>
</dbReference>
<evidence type="ECO:0000259" key="12">
    <source>
        <dbReference type="PROSITE" id="PS51201"/>
    </source>
</evidence>
<keyword evidence="4" id="KW-0050">Antiport</keyword>
<evidence type="ECO:0000256" key="6">
    <source>
        <dbReference type="ARBA" id="ARBA00022692"/>
    </source>
</evidence>
<dbReference type="Gene3D" id="1.20.1530.20">
    <property type="match status" value="1"/>
</dbReference>
<comment type="similarity">
    <text evidence="2">Belongs to the monovalent cation:proton antiporter 2 (CPA2) transporter (TC 2.A.37) family.</text>
</comment>
<dbReference type="Pfam" id="PF02254">
    <property type="entry name" value="TrkA_N"/>
    <property type="match status" value="1"/>
</dbReference>
<feature type="transmembrane region" description="Helical" evidence="11">
    <location>
        <begin position="6"/>
        <end position="23"/>
    </location>
</feature>
<keyword evidence="6 11" id="KW-0812">Transmembrane</keyword>
<dbReference type="InterPro" id="IPR036291">
    <property type="entry name" value="NAD(P)-bd_dom_sf"/>
</dbReference>
<evidence type="ECO:0000256" key="3">
    <source>
        <dbReference type="ARBA" id="ARBA00022448"/>
    </source>
</evidence>
<evidence type="ECO:0000313" key="15">
    <source>
        <dbReference type="Proteomes" id="UP000678374"/>
    </source>
</evidence>
<feature type="transmembrane region" description="Helical" evidence="11">
    <location>
        <begin position="337"/>
        <end position="356"/>
    </location>
</feature>
<gene>
    <name evidence="14" type="ORF">KAK06_12820</name>
</gene>
<dbReference type="RefSeq" id="WP_210802504.1">
    <property type="nucleotide sequence ID" value="NZ_JAGQDE010000010.1"/>
</dbReference>
<comment type="caution">
    <text evidence="14">The sequence shown here is derived from an EMBL/GenBank/DDBJ whole genome shotgun (WGS) entry which is preliminary data.</text>
</comment>
<protein>
    <submittedName>
        <fullName evidence="14">Cation:proton antiporter</fullName>
    </submittedName>
</protein>
<evidence type="ECO:0000256" key="9">
    <source>
        <dbReference type="ARBA" id="ARBA00023065"/>
    </source>
</evidence>
<dbReference type="PANTHER" id="PTHR46157:SF4">
    <property type="entry name" value="K(+) EFFLUX ANTIPORTER 3, CHLOROPLASTIC"/>
    <property type="match status" value="1"/>
</dbReference>
<dbReference type="InterPro" id="IPR003148">
    <property type="entry name" value="RCK_N"/>
</dbReference>
<dbReference type="InterPro" id="IPR006037">
    <property type="entry name" value="RCK_C"/>
</dbReference>
<dbReference type="Gene3D" id="3.40.50.720">
    <property type="entry name" value="NAD(P)-binding Rossmann-like Domain"/>
    <property type="match status" value="1"/>
</dbReference>
<feature type="transmembrane region" description="Helical" evidence="11">
    <location>
        <begin position="54"/>
        <end position="73"/>
    </location>
</feature>
<dbReference type="InterPro" id="IPR004771">
    <property type="entry name" value="K/H_exchanger"/>
</dbReference>
<dbReference type="EMBL" id="JAGQDE010000010">
    <property type="protein sequence ID" value="MBQ0959827.1"/>
    <property type="molecule type" value="Genomic_DNA"/>
</dbReference>
<feature type="domain" description="RCK C-terminal" evidence="13">
    <location>
        <begin position="581"/>
        <end position="664"/>
    </location>
</feature>
<feature type="transmembrane region" description="Helical" evidence="11">
    <location>
        <begin position="276"/>
        <end position="295"/>
    </location>
</feature>
<dbReference type="GO" id="GO:1902600">
    <property type="term" value="P:proton transmembrane transport"/>
    <property type="evidence" value="ECO:0007669"/>
    <property type="project" value="InterPro"/>
</dbReference>
<evidence type="ECO:0000256" key="1">
    <source>
        <dbReference type="ARBA" id="ARBA00004141"/>
    </source>
</evidence>
<feature type="transmembrane region" description="Helical" evidence="11">
    <location>
        <begin position="248"/>
        <end position="264"/>
    </location>
</feature>
<dbReference type="AlphaFoldDB" id="A0A940YMV7"/>
<proteinExistence type="inferred from homology"/>
<evidence type="ECO:0000256" key="8">
    <source>
        <dbReference type="ARBA" id="ARBA00022989"/>
    </source>
</evidence>
<evidence type="ECO:0000256" key="5">
    <source>
        <dbReference type="ARBA" id="ARBA00022538"/>
    </source>
</evidence>
<dbReference type="SUPFAM" id="SSF116726">
    <property type="entry name" value="TrkA C-terminal domain-like"/>
    <property type="match status" value="1"/>
</dbReference>
<feature type="transmembrane region" description="Helical" evidence="11">
    <location>
        <begin position="124"/>
        <end position="145"/>
    </location>
</feature>
<dbReference type="PROSITE" id="PS51202">
    <property type="entry name" value="RCK_C"/>
    <property type="match status" value="1"/>
</dbReference>
<feature type="transmembrane region" description="Helical" evidence="11">
    <location>
        <begin position="301"/>
        <end position="325"/>
    </location>
</feature>
<feature type="transmembrane region" description="Helical" evidence="11">
    <location>
        <begin position="368"/>
        <end position="385"/>
    </location>
</feature>
<name>A0A940YMV7_9BURK</name>
<evidence type="ECO:0000256" key="2">
    <source>
        <dbReference type="ARBA" id="ARBA00005551"/>
    </source>
</evidence>
<dbReference type="Pfam" id="PF02080">
    <property type="entry name" value="TrkA_C"/>
    <property type="match status" value="1"/>
</dbReference>
<feature type="transmembrane region" description="Helical" evidence="11">
    <location>
        <begin position="85"/>
        <end position="112"/>
    </location>
</feature>
<dbReference type="InterPro" id="IPR036721">
    <property type="entry name" value="RCK_C_sf"/>
</dbReference>
<keyword evidence="9" id="KW-0406">Ion transport</keyword>
<comment type="subcellular location">
    <subcellularLocation>
        <location evidence="1">Membrane</location>
        <topology evidence="1">Multi-pass membrane protein</topology>
    </subcellularLocation>
</comment>
<dbReference type="GO" id="GO:0008324">
    <property type="term" value="F:monoatomic cation transmembrane transporter activity"/>
    <property type="evidence" value="ECO:0007669"/>
    <property type="project" value="InterPro"/>
</dbReference>
<evidence type="ECO:0000256" key="10">
    <source>
        <dbReference type="ARBA" id="ARBA00023136"/>
    </source>
</evidence>
<dbReference type="GO" id="GO:0005886">
    <property type="term" value="C:plasma membrane"/>
    <property type="evidence" value="ECO:0007669"/>
    <property type="project" value="TreeGrafter"/>
</dbReference>
<feature type="transmembrane region" description="Helical" evidence="11">
    <location>
        <begin position="186"/>
        <end position="206"/>
    </location>
</feature>
<feature type="transmembrane region" description="Helical" evidence="11">
    <location>
        <begin position="157"/>
        <end position="180"/>
    </location>
</feature>
<evidence type="ECO:0000259" key="13">
    <source>
        <dbReference type="PROSITE" id="PS51202"/>
    </source>
</evidence>
<dbReference type="GO" id="GO:0015297">
    <property type="term" value="F:antiporter activity"/>
    <property type="evidence" value="ECO:0007669"/>
    <property type="project" value="UniProtKB-KW"/>
</dbReference>